<proteinExistence type="predicted"/>
<keyword evidence="2" id="KW-0479">Metal-binding</keyword>
<dbReference type="InterPro" id="IPR001604">
    <property type="entry name" value="Endo_G_ENPP1-like_dom"/>
</dbReference>
<keyword evidence="6" id="KW-0255">Endonuclease</keyword>
<keyword evidence="6" id="KW-0378">Hydrolase</keyword>
<dbReference type="InterPro" id="IPR040255">
    <property type="entry name" value="Non-specific_endonuclease"/>
</dbReference>
<dbReference type="SMART" id="SM00477">
    <property type="entry name" value="NUC"/>
    <property type="match status" value="1"/>
</dbReference>
<organism evidence="6 7">
    <name type="scientific">Candidatus Opimibacter skivensis</name>
    <dbReference type="NCBI Taxonomy" id="2982028"/>
    <lineage>
        <taxon>Bacteria</taxon>
        <taxon>Pseudomonadati</taxon>
        <taxon>Bacteroidota</taxon>
        <taxon>Saprospiria</taxon>
        <taxon>Saprospirales</taxon>
        <taxon>Saprospiraceae</taxon>
        <taxon>Candidatus Opimibacter</taxon>
    </lineage>
</organism>
<dbReference type="SMART" id="SM00892">
    <property type="entry name" value="Endonuclease_NS"/>
    <property type="match status" value="1"/>
</dbReference>
<dbReference type="GO" id="GO:0003676">
    <property type="term" value="F:nucleic acid binding"/>
    <property type="evidence" value="ECO:0007669"/>
    <property type="project" value="InterPro"/>
</dbReference>
<evidence type="ECO:0000313" key="7">
    <source>
        <dbReference type="Proteomes" id="UP000808337"/>
    </source>
</evidence>
<dbReference type="PANTHER" id="PTHR13966">
    <property type="entry name" value="ENDONUCLEASE RELATED"/>
    <property type="match status" value="1"/>
</dbReference>
<reference evidence="6 7" key="1">
    <citation type="submission" date="2020-10" db="EMBL/GenBank/DDBJ databases">
        <title>Connecting structure to function with the recovery of over 1000 high-quality activated sludge metagenome-assembled genomes encoding full-length rRNA genes using long-read sequencing.</title>
        <authorList>
            <person name="Singleton C.M."/>
            <person name="Petriglieri F."/>
            <person name="Kristensen J.M."/>
            <person name="Kirkegaard R.H."/>
            <person name="Michaelsen T.Y."/>
            <person name="Andersen M.H."/>
            <person name="Karst S.M."/>
            <person name="Dueholm M.S."/>
            <person name="Nielsen P.H."/>
            <person name="Albertsen M."/>
        </authorList>
    </citation>
    <scope>NUCLEOTIDE SEQUENCE [LARGE SCALE GENOMIC DNA]</scope>
    <source>
        <strain evidence="6">Ribe_18-Q3-R11-54_MAXAC.273</strain>
    </source>
</reference>
<evidence type="ECO:0000313" key="6">
    <source>
        <dbReference type="EMBL" id="MBK9984226.1"/>
    </source>
</evidence>
<feature type="binding site" evidence="2">
    <location>
        <position position="159"/>
    </location>
    <ligand>
        <name>Mg(2+)</name>
        <dbReference type="ChEBI" id="CHEBI:18420"/>
        <note>catalytic</note>
    </ligand>
</feature>
<name>A0A9D7SXV2_9BACT</name>
<accession>A0A9D7SXV2</accession>
<dbReference type="AlphaFoldDB" id="A0A9D7SXV2"/>
<dbReference type="SUPFAM" id="SSF54060">
    <property type="entry name" value="His-Me finger endonucleases"/>
    <property type="match status" value="1"/>
</dbReference>
<dbReference type="InterPro" id="IPR044929">
    <property type="entry name" value="DNA/RNA_non-sp_Endonuclease_sf"/>
</dbReference>
<feature type="active site" description="Proton acceptor" evidence="1">
    <location>
        <position position="128"/>
    </location>
</feature>
<dbReference type="EMBL" id="JADKGY010000029">
    <property type="protein sequence ID" value="MBK9984226.1"/>
    <property type="molecule type" value="Genomic_DNA"/>
</dbReference>
<dbReference type="GO" id="GO:0016787">
    <property type="term" value="F:hydrolase activity"/>
    <property type="evidence" value="ECO:0007669"/>
    <property type="project" value="InterPro"/>
</dbReference>
<gene>
    <name evidence="6" type="ORF">IPP15_17955</name>
</gene>
<keyword evidence="3" id="KW-0472">Membrane</keyword>
<keyword evidence="3" id="KW-0812">Transmembrane</keyword>
<feature type="transmembrane region" description="Helical" evidence="3">
    <location>
        <begin position="20"/>
        <end position="37"/>
    </location>
</feature>
<dbReference type="Proteomes" id="UP000808337">
    <property type="component" value="Unassembled WGS sequence"/>
</dbReference>
<protein>
    <submittedName>
        <fullName evidence="6">DNA/RNA non-specific endonuclease</fullName>
    </submittedName>
</protein>
<sequence length="291" mass="33943">MNIRRPGKNQPVKKSSGKFYITILLIIGVMILFWYNLKQFQGTENKKIESTKDYLPAPYKGIIYDKPYFSLSYREQYELPEWVAYRLTSDMINKPNHPRSQDFEPDQTITTGSAHYHDYKQSGYSKGHLVPAADMSWDQQAMNSTFLMSNVAPMLEQFNSGIWLELEHDVRDWATKYKNIIVIAGPIFRDSLGLIGANDVLVPRYFYKAVFTTNKGKPEAIGFIFDQTKKFISTLDQYVVPIDSIEKETGLDLFANMYGSWENEIRVERDVTKAKGEWPFNPYWYQERIEN</sequence>
<dbReference type="GO" id="GO:0046872">
    <property type="term" value="F:metal ion binding"/>
    <property type="evidence" value="ECO:0007669"/>
    <property type="project" value="UniProtKB-KW"/>
</dbReference>
<feature type="domain" description="DNA/RNA non-specific endonuclease/pyrophosphatase/phosphodiesterase" evidence="5">
    <location>
        <begin position="65"/>
        <end position="260"/>
    </location>
</feature>
<evidence type="ECO:0000256" key="1">
    <source>
        <dbReference type="PIRSR" id="PIRSR640255-1"/>
    </source>
</evidence>
<dbReference type="Pfam" id="PF01223">
    <property type="entry name" value="Endonuclease_NS"/>
    <property type="match status" value="1"/>
</dbReference>
<dbReference type="PANTHER" id="PTHR13966:SF5">
    <property type="entry name" value="ENDONUCLEASE G, MITOCHONDRIAL"/>
    <property type="match status" value="1"/>
</dbReference>
<feature type="domain" description="ENPP1-3/EXOG-like endonuclease/phosphodiesterase" evidence="4">
    <location>
        <begin position="66"/>
        <end position="260"/>
    </location>
</feature>
<evidence type="ECO:0000259" key="5">
    <source>
        <dbReference type="SMART" id="SM00892"/>
    </source>
</evidence>
<keyword evidence="3" id="KW-1133">Transmembrane helix</keyword>
<keyword evidence="6" id="KW-0540">Nuclease</keyword>
<comment type="caution">
    <text evidence="6">The sequence shown here is derived from an EMBL/GenBank/DDBJ whole genome shotgun (WGS) entry which is preliminary data.</text>
</comment>
<evidence type="ECO:0000256" key="2">
    <source>
        <dbReference type="PIRSR" id="PIRSR640255-2"/>
    </source>
</evidence>
<evidence type="ECO:0000259" key="4">
    <source>
        <dbReference type="SMART" id="SM00477"/>
    </source>
</evidence>
<dbReference type="InterPro" id="IPR044925">
    <property type="entry name" value="His-Me_finger_sf"/>
</dbReference>
<dbReference type="CDD" id="cd00091">
    <property type="entry name" value="NUC"/>
    <property type="match status" value="1"/>
</dbReference>
<evidence type="ECO:0000256" key="3">
    <source>
        <dbReference type="SAM" id="Phobius"/>
    </source>
</evidence>
<dbReference type="Gene3D" id="3.40.570.10">
    <property type="entry name" value="Extracellular Endonuclease, subunit A"/>
    <property type="match status" value="1"/>
</dbReference>
<dbReference type="InterPro" id="IPR020821">
    <property type="entry name" value="ENPP1-3/EXOG-like_nuc-like"/>
</dbReference>
<dbReference type="GO" id="GO:0004519">
    <property type="term" value="F:endonuclease activity"/>
    <property type="evidence" value="ECO:0007669"/>
    <property type="project" value="UniProtKB-KW"/>
</dbReference>